<dbReference type="GO" id="GO:0003676">
    <property type="term" value="F:nucleic acid binding"/>
    <property type="evidence" value="ECO:0007669"/>
    <property type="project" value="InterPro"/>
</dbReference>
<dbReference type="InterPro" id="IPR036397">
    <property type="entry name" value="RNaseH_sf"/>
</dbReference>
<reference evidence="1" key="1">
    <citation type="submission" date="2020-06" db="EMBL/GenBank/DDBJ databases">
        <authorList>
            <person name="Li T."/>
            <person name="Hu X."/>
            <person name="Zhang T."/>
            <person name="Song X."/>
            <person name="Zhang H."/>
            <person name="Dai N."/>
            <person name="Sheng W."/>
            <person name="Hou X."/>
            <person name="Wei L."/>
        </authorList>
    </citation>
    <scope>NUCLEOTIDE SEQUENCE</scope>
    <source>
        <strain evidence="1">KEN8</strain>
        <tissue evidence="1">Leaf</tissue>
    </source>
</reference>
<dbReference type="PANTHER" id="PTHR48475">
    <property type="entry name" value="RIBONUCLEASE H"/>
    <property type="match status" value="1"/>
</dbReference>
<gene>
    <name evidence="1" type="ORF">Scaly_2777900</name>
</gene>
<name>A0AAW2IYV6_9LAMI</name>
<sequence>MTKWDIELSEYDISYHPRSAIKAQALAEFVNKVTFTEGNEGNWLLHVYGSSTLTGSGVGVVLTSLEVDELEYALHFDFKASNNEAEYEALIAGPPPVPPLERLLSIWYTDLKLSSQRKQNWGLLESIITKRYKQRVVNAYNQRVKRRQFQVGDLVLRRAGALRPVGKLAPNWEDPYKVSRISKFGAYELEDVDGRKLSRPWNTCNLRKFYP</sequence>
<protein>
    <submittedName>
        <fullName evidence="1">Uncharacterized protein</fullName>
    </submittedName>
</protein>
<accession>A0AAW2IYV6</accession>
<dbReference type="Gene3D" id="3.30.420.10">
    <property type="entry name" value="Ribonuclease H-like superfamily/Ribonuclease H"/>
    <property type="match status" value="1"/>
</dbReference>
<evidence type="ECO:0000313" key="1">
    <source>
        <dbReference type="EMBL" id="KAL0287023.1"/>
    </source>
</evidence>
<dbReference type="EMBL" id="JACGWM010001842">
    <property type="protein sequence ID" value="KAL0287023.1"/>
    <property type="molecule type" value="Genomic_DNA"/>
</dbReference>
<dbReference type="PANTHER" id="PTHR48475:SF2">
    <property type="entry name" value="RIBONUCLEASE H"/>
    <property type="match status" value="1"/>
</dbReference>
<dbReference type="AlphaFoldDB" id="A0AAW2IYV6"/>
<proteinExistence type="predicted"/>
<reference evidence="1" key="2">
    <citation type="journal article" date="2024" name="Plant">
        <title>Genomic evolution and insights into agronomic trait innovations of Sesamum species.</title>
        <authorList>
            <person name="Miao H."/>
            <person name="Wang L."/>
            <person name="Qu L."/>
            <person name="Liu H."/>
            <person name="Sun Y."/>
            <person name="Le M."/>
            <person name="Wang Q."/>
            <person name="Wei S."/>
            <person name="Zheng Y."/>
            <person name="Lin W."/>
            <person name="Duan Y."/>
            <person name="Cao H."/>
            <person name="Xiong S."/>
            <person name="Wang X."/>
            <person name="Wei L."/>
            <person name="Li C."/>
            <person name="Ma Q."/>
            <person name="Ju M."/>
            <person name="Zhao R."/>
            <person name="Li G."/>
            <person name="Mu C."/>
            <person name="Tian Q."/>
            <person name="Mei H."/>
            <person name="Zhang T."/>
            <person name="Gao T."/>
            <person name="Zhang H."/>
        </authorList>
    </citation>
    <scope>NUCLEOTIDE SEQUENCE</scope>
    <source>
        <strain evidence="1">KEN8</strain>
    </source>
</reference>
<comment type="caution">
    <text evidence="1">The sequence shown here is derived from an EMBL/GenBank/DDBJ whole genome shotgun (WGS) entry which is preliminary data.</text>
</comment>
<organism evidence="1">
    <name type="scientific">Sesamum calycinum</name>
    <dbReference type="NCBI Taxonomy" id="2727403"/>
    <lineage>
        <taxon>Eukaryota</taxon>
        <taxon>Viridiplantae</taxon>
        <taxon>Streptophyta</taxon>
        <taxon>Embryophyta</taxon>
        <taxon>Tracheophyta</taxon>
        <taxon>Spermatophyta</taxon>
        <taxon>Magnoliopsida</taxon>
        <taxon>eudicotyledons</taxon>
        <taxon>Gunneridae</taxon>
        <taxon>Pentapetalae</taxon>
        <taxon>asterids</taxon>
        <taxon>lamiids</taxon>
        <taxon>Lamiales</taxon>
        <taxon>Pedaliaceae</taxon>
        <taxon>Sesamum</taxon>
    </lineage>
</organism>